<comment type="similarity">
    <text evidence="2">Belongs to the 'phage' integrase family.</text>
</comment>
<dbReference type="PROSITE" id="PS51900">
    <property type="entry name" value="CB"/>
    <property type="match status" value="1"/>
</dbReference>
<evidence type="ECO:0000313" key="10">
    <source>
        <dbReference type="Proteomes" id="UP000184278"/>
    </source>
</evidence>
<dbReference type="EMBL" id="FQXK01000003">
    <property type="protein sequence ID" value="SHH08208.1"/>
    <property type="molecule type" value="Genomic_DNA"/>
</dbReference>
<protein>
    <submittedName>
        <fullName evidence="9">Integrase/recombinase XerD</fullName>
    </submittedName>
</protein>
<dbReference type="InterPro" id="IPR013762">
    <property type="entry name" value="Integrase-like_cat_sf"/>
</dbReference>
<organism evidence="9 10">
    <name type="scientific">Butyrivibrio fibrisolvens DSM 3071</name>
    <dbReference type="NCBI Taxonomy" id="1121131"/>
    <lineage>
        <taxon>Bacteria</taxon>
        <taxon>Bacillati</taxon>
        <taxon>Bacillota</taxon>
        <taxon>Clostridia</taxon>
        <taxon>Lachnospirales</taxon>
        <taxon>Lachnospiraceae</taxon>
        <taxon>Butyrivibrio</taxon>
    </lineage>
</organism>
<dbReference type="PANTHER" id="PTHR30349:SF81">
    <property type="entry name" value="TYROSINE RECOMBINASE XERC"/>
    <property type="match status" value="1"/>
</dbReference>
<dbReference type="GeneID" id="89509082"/>
<keyword evidence="3" id="KW-0229">DNA integration</keyword>
<feature type="domain" description="Core-binding (CB)" evidence="8">
    <location>
        <begin position="2"/>
        <end position="84"/>
    </location>
</feature>
<dbReference type="InterPro" id="IPR010998">
    <property type="entry name" value="Integrase_recombinase_N"/>
</dbReference>
<dbReference type="RefSeq" id="WP_073384746.1">
    <property type="nucleotide sequence ID" value="NZ_FQXK01000003.1"/>
</dbReference>
<evidence type="ECO:0000313" key="9">
    <source>
        <dbReference type="EMBL" id="SHH08208.1"/>
    </source>
</evidence>
<dbReference type="SUPFAM" id="SSF56349">
    <property type="entry name" value="DNA breaking-rejoining enzymes"/>
    <property type="match status" value="1"/>
</dbReference>
<reference evidence="10" key="1">
    <citation type="submission" date="2016-11" db="EMBL/GenBank/DDBJ databases">
        <authorList>
            <person name="Varghese N."/>
            <person name="Submissions S."/>
        </authorList>
    </citation>
    <scope>NUCLEOTIDE SEQUENCE [LARGE SCALE GENOMIC DNA]</scope>
    <source>
        <strain evidence="10">DSM 3071</strain>
    </source>
</reference>
<proteinExistence type="inferred from homology"/>
<comment type="function">
    <text evidence="1">Site-specific tyrosine recombinase, which acts by catalyzing the cutting and rejoining of the recombining DNA molecules.</text>
</comment>
<dbReference type="InterPro" id="IPR002104">
    <property type="entry name" value="Integrase_catalytic"/>
</dbReference>
<keyword evidence="4 6" id="KW-0238">DNA-binding</keyword>
<feature type="domain" description="Tyr recombinase" evidence="7">
    <location>
        <begin position="106"/>
        <end position="296"/>
    </location>
</feature>
<dbReference type="GO" id="GO:0006310">
    <property type="term" value="P:DNA recombination"/>
    <property type="evidence" value="ECO:0007669"/>
    <property type="project" value="UniProtKB-KW"/>
</dbReference>
<keyword evidence="5" id="KW-0233">DNA recombination</keyword>
<evidence type="ECO:0000256" key="5">
    <source>
        <dbReference type="ARBA" id="ARBA00023172"/>
    </source>
</evidence>
<evidence type="ECO:0000259" key="7">
    <source>
        <dbReference type="PROSITE" id="PS51898"/>
    </source>
</evidence>
<dbReference type="PROSITE" id="PS51898">
    <property type="entry name" value="TYR_RECOMBINASE"/>
    <property type="match status" value="1"/>
</dbReference>
<evidence type="ECO:0000256" key="3">
    <source>
        <dbReference type="ARBA" id="ARBA00022908"/>
    </source>
</evidence>
<dbReference type="InterPro" id="IPR050090">
    <property type="entry name" value="Tyrosine_recombinase_XerCD"/>
</dbReference>
<dbReference type="GO" id="GO:0015074">
    <property type="term" value="P:DNA integration"/>
    <property type="evidence" value="ECO:0007669"/>
    <property type="project" value="UniProtKB-KW"/>
</dbReference>
<dbReference type="Pfam" id="PF02899">
    <property type="entry name" value="Phage_int_SAM_1"/>
    <property type="match status" value="1"/>
</dbReference>
<dbReference type="PANTHER" id="PTHR30349">
    <property type="entry name" value="PHAGE INTEGRASE-RELATED"/>
    <property type="match status" value="1"/>
</dbReference>
<dbReference type="Gene3D" id="1.10.150.130">
    <property type="match status" value="1"/>
</dbReference>
<dbReference type="OrthoDB" id="9801717at2"/>
<name>A0A1M5Q2D8_BUTFI</name>
<dbReference type="InterPro" id="IPR044068">
    <property type="entry name" value="CB"/>
</dbReference>
<dbReference type="Proteomes" id="UP000184278">
    <property type="component" value="Unassembled WGS sequence"/>
</dbReference>
<evidence type="ECO:0000256" key="6">
    <source>
        <dbReference type="PROSITE-ProRule" id="PRU01248"/>
    </source>
</evidence>
<evidence type="ECO:0000256" key="2">
    <source>
        <dbReference type="ARBA" id="ARBA00008857"/>
    </source>
</evidence>
<dbReference type="AlphaFoldDB" id="A0A1M5Q2D8"/>
<keyword evidence="10" id="KW-1185">Reference proteome</keyword>
<gene>
    <name evidence="9" type="ORF">SAMN02745229_00175</name>
</gene>
<accession>A0A1M5Q2D8</accession>
<dbReference type="InterPro" id="IPR004107">
    <property type="entry name" value="Integrase_SAM-like_N"/>
</dbReference>
<sequence>MDNYDKIVDKYLDFCSSQKRLNLKTIKAYSTDLKQFGNNISSVELKELSAEVLEDYLRSLHRQYKPRSVKRKIASIKAFFHYLESHNIITANPWTHVQSKFREPSTLPRIIPLDTIELMLTLIYEQINDGKTAYRRRNAIRDAAICELLFATGLRIFELCNLVPDDVNLSEDTVFINGKGAKERILQIGNNQVHDALVNYKKAYDKEISLCHHLFVNQQGRPLSDQSVRRMLNHYTNLAGIKQHITPHMWRHTFATSLLDADVDIRYIQEMLGHSSIRTTEIYTHVSMSKQKDILCNKHPRNSFSIRPDIQH</sequence>
<evidence type="ECO:0000256" key="4">
    <source>
        <dbReference type="ARBA" id="ARBA00023125"/>
    </source>
</evidence>
<evidence type="ECO:0000259" key="8">
    <source>
        <dbReference type="PROSITE" id="PS51900"/>
    </source>
</evidence>
<evidence type="ECO:0000256" key="1">
    <source>
        <dbReference type="ARBA" id="ARBA00003283"/>
    </source>
</evidence>
<dbReference type="Pfam" id="PF00589">
    <property type="entry name" value="Phage_integrase"/>
    <property type="match status" value="1"/>
</dbReference>
<dbReference type="Gene3D" id="1.10.443.10">
    <property type="entry name" value="Intergrase catalytic core"/>
    <property type="match status" value="1"/>
</dbReference>
<dbReference type="InterPro" id="IPR011010">
    <property type="entry name" value="DNA_brk_join_enz"/>
</dbReference>
<dbReference type="GO" id="GO:0003677">
    <property type="term" value="F:DNA binding"/>
    <property type="evidence" value="ECO:0007669"/>
    <property type="project" value="UniProtKB-UniRule"/>
</dbReference>
<dbReference type="STRING" id="1121131.SAMN02745229_00175"/>